<feature type="disulfide bond" evidence="17">
    <location>
        <begin position="339"/>
        <end position="355"/>
    </location>
</feature>
<dbReference type="SUPFAM" id="SSF57603">
    <property type="entry name" value="FnI-like domain"/>
    <property type="match status" value="1"/>
</dbReference>
<feature type="disulfide bond" evidence="17">
    <location>
        <begin position="473"/>
        <end position="489"/>
    </location>
</feature>
<dbReference type="InterPro" id="IPR000083">
    <property type="entry name" value="Fibronectin_type1"/>
</dbReference>
<feature type="disulfide bond" evidence="17">
    <location>
        <begin position="82"/>
        <end position="93"/>
    </location>
</feature>
<evidence type="ECO:0000256" key="10">
    <source>
        <dbReference type="ARBA" id="ARBA00022825"/>
    </source>
</evidence>
<evidence type="ECO:0000256" key="18">
    <source>
        <dbReference type="PROSITE-ProRule" id="PRU00076"/>
    </source>
</evidence>
<dbReference type="Proteomes" id="UP001190640">
    <property type="component" value="Chromosome 14"/>
</dbReference>
<evidence type="ECO:0000256" key="8">
    <source>
        <dbReference type="ARBA" id="ARBA00022729"/>
    </source>
</evidence>
<keyword evidence="25" id="KW-1185">Reference proteome</keyword>
<dbReference type="PROSITE" id="PS00134">
    <property type="entry name" value="TRYPSIN_HIS"/>
    <property type="match status" value="1"/>
</dbReference>
<dbReference type="PANTHER" id="PTHR24264:SF42">
    <property type="entry name" value="TISSUE-TYPE PLASMINOGEN ACTIVATOR"/>
    <property type="match status" value="1"/>
</dbReference>
<dbReference type="GO" id="GO:0004252">
    <property type="term" value="F:serine-type endopeptidase activity"/>
    <property type="evidence" value="ECO:0007669"/>
    <property type="project" value="UniProtKB-UniRule"/>
</dbReference>
<dbReference type="PRINTS" id="PR00722">
    <property type="entry name" value="CHYMOTRYPSIN"/>
</dbReference>
<dbReference type="CDD" id="cd00190">
    <property type="entry name" value="Tryp_SPc"/>
    <property type="match status" value="1"/>
</dbReference>
<evidence type="ECO:0000256" key="7">
    <source>
        <dbReference type="ARBA" id="ARBA00022670"/>
    </source>
</evidence>
<dbReference type="Pfam" id="PF00039">
    <property type="entry name" value="fn1"/>
    <property type="match status" value="1"/>
</dbReference>
<feature type="site" description="Important for single-chain activity" evidence="16">
    <location>
        <position position="503"/>
    </location>
</feature>
<dbReference type="GO" id="GO:0035821">
    <property type="term" value="P:modulation of process of another organism"/>
    <property type="evidence" value="ECO:0007669"/>
    <property type="project" value="UniProtKB-ARBA"/>
</dbReference>
<dbReference type="CDD" id="cd00108">
    <property type="entry name" value="KR"/>
    <property type="match status" value="2"/>
</dbReference>
<evidence type="ECO:0000259" key="22">
    <source>
        <dbReference type="PROSITE" id="PS50070"/>
    </source>
</evidence>
<dbReference type="EC" id="3.4.21.68" evidence="14"/>
<comment type="subcellular location">
    <subcellularLocation>
        <location evidence="2 14">Secreted</location>
    </subcellularLocation>
</comment>
<dbReference type="Pfam" id="PF00051">
    <property type="entry name" value="Kringle"/>
    <property type="match status" value="2"/>
</dbReference>
<dbReference type="InterPro" id="IPR026280">
    <property type="entry name" value="Tissue_plasm_act"/>
</dbReference>
<name>A0AA97LGB9_EUBMA</name>
<feature type="active site" description="Charge relay system" evidence="15">
    <location>
        <position position="504"/>
    </location>
</feature>
<evidence type="ECO:0000256" key="14">
    <source>
        <dbReference type="PIRNR" id="PIRNR001145"/>
    </source>
</evidence>
<evidence type="ECO:0000256" key="4">
    <source>
        <dbReference type="ARBA" id="ARBA00022525"/>
    </source>
</evidence>
<dbReference type="PROSITE" id="PS51091">
    <property type="entry name" value="FN1_2"/>
    <property type="match status" value="1"/>
</dbReference>
<feature type="site" description="Important for binding to LRP1" evidence="16">
    <location>
        <position position="98"/>
    </location>
</feature>
<dbReference type="InterPro" id="IPR050127">
    <property type="entry name" value="Serine_Proteases_S1"/>
</dbReference>
<dbReference type="GO" id="GO:0031639">
    <property type="term" value="P:plasminogen activation"/>
    <property type="evidence" value="ECO:0007669"/>
    <property type="project" value="InterPro"/>
</dbReference>
<dbReference type="AlphaFoldDB" id="A0AA97LGB9"/>
<dbReference type="InterPro" id="IPR043504">
    <property type="entry name" value="Peptidase_S1_PA_chymotrypsin"/>
</dbReference>
<evidence type="ECO:0000256" key="6">
    <source>
        <dbReference type="ARBA" id="ARBA00022572"/>
    </source>
</evidence>
<keyword evidence="7 14" id="KW-0645">Protease</keyword>
<protein>
    <recommendedName>
        <fullName evidence="14">Plasminogen activator</fullName>
        <ecNumber evidence="14">3.4.21.68</ecNumber>
    </recommendedName>
</protein>
<evidence type="ECO:0000256" key="15">
    <source>
        <dbReference type="PIRSR" id="PIRSR001145-1"/>
    </source>
</evidence>
<dbReference type="PROSITE" id="PS50070">
    <property type="entry name" value="KRINGLE_2"/>
    <property type="match status" value="2"/>
</dbReference>
<feature type="disulfide bond" evidence="17">
    <location>
        <begin position="176"/>
        <end position="200"/>
    </location>
</feature>
<dbReference type="Gene3D" id="2.10.25.10">
    <property type="entry name" value="Laminin"/>
    <property type="match status" value="1"/>
</dbReference>
<dbReference type="PROSITE" id="PS01186">
    <property type="entry name" value="EGF_2"/>
    <property type="match status" value="1"/>
</dbReference>
<feature type="domain" description="Kringle" evidence="22">
    <location>
        <begin position="123"/>
        <end position="205"/>
    </location>
</feature>
<feature type="disulfide bond" evidence="17">
    <location>
        <begin position="212"/>
        <end position="293"/>
    </location>
</feature>
<dbReference type="CDD" id="cd00061">
    <property type="entry name" value="FN1"/>
    <property type="match status" value="1"/>
</dbReference>
<keyword evidence="5 18" id="KW-0245">EGF-like domain</keyword>
<feature type="disulfide bond" evidence="17">
    <location>
        <begin position="65"/>
        <end position="74"/>
    </location>
</feature>
<dbReference type="InterPro" id="IPR038178">
    <property type="entry name" value="Kringle_sf"/>
</dbReference>
<evidence type="ECO:0000256" key="1">
    <source>
        <dbReference type="ARBA" id="ARBA00001538"/>
    </source>
</evidence>
<dbReference type="PROSITE" id="PS00022">
    <property type="entry name" value="EGF_1"/>
    <property type="match status" value="1"/>
</dbReference>
<dbReference type="GO" id="GO:0033993">
    <property type="term" value="P:response to lipid"/>
    <property type="evidence" value="ECO:0007669"/>
    <property type="project" value="UniProtKB-ARBA"/>
</dbReference>
<feature type="disulfide bond" evidence="17">
    <location>
        <begin position="145"/>
        <end position="187"/>
    </location>
</feature>
<evidence type="ECO:0000256" key="9">
    <source>
        <dbReference type="ARBA" id="ARBA00022801"/>
    </source>
</evidence>
<feature type="region of interest" description="Important for binding to annexin A2" evidence="16">
    <location>
        <begin position="40"/>
        <end position="50"/>
    </location>
</feature>
<dbReference type="PROSITE" id="PS50026">
    <property type="entry name" value="EGF_3"/>
    <property type="match status" value="1"/>
</dbReference>
<proteinExistence type="inferred from homology"/>
<dbReference type="FunFam" id="2.40.20.10:FF:000001">
    <property type="entry name" value="Urokinase-type plasminogen activator"/>
    <property type="match status" value="2"/>
</dbReference>
<feature type="disulfide bond" description="Interchain (between A and B chains)" evidence="17">
    <location>
        <begin position="296"/>
        <end position="427"/>
    </location>
</feature>
<sequence>MRLEQELFPLLLLLGAITTFQCQEFPVRVKRGARSRAICRDPSTQQIYQQRESWLRLVNSRVEYCRCESGRSRCHAVPVRACAQQQCYNRGICQQALYSPNHFICSCLPGFSGKQCEIDAEATCYKDAGVTYRGTWSTTESGADCLNWNISALVQKRYNGRRVDAMELGLGNHNYCRNPDGDTKPWCHVFKAGVYSREYCSISSCSTGKDNCVSGRGTEYRGSHSHTESGVTCLRWDSKILTNKFYTAWKTNAQQLGLGSHNYCRNPDNDTRPWCHILKGSQTHWEFCSVPACSTCGLRKQKEAQFRIKGGLYSNIQSHPWQAAIFVRYRRVRGEHFLCGGILINSCWVLSAAHCFAERFIVSRLKVVLGRTYRVIPEENEQQFQVEKYIMHENFDGNTYDNDIILLKLKTSSGECAKETDTVRTACLPEPGLKLPDWTECEISGYGKHEEFSPFYSERLKEGHVRLYPDSRCTPRQLSNRTVTENMLCAGDTRQLDDACKGDSGGPLVCLKDGHMNLIGIISWGDGCGKKDTPGVYTNVIRYLNWIQENMKP</sequence>
<feature type="disulfide bond" evidence="17">
    <location>
        <begin position="233"/>
        <end position="275"/>
    </location>
</feature>
<feature type="site" description="Important for single-chain activity" evidence="16">
    <location>
        <position position="461"/>
    </location>
</feature>
<dbReference type="Gene3D" id="2.40.20.10">
    <property type="entry name" value="Plasminogen Kringle 4"/>
    <property type="match status" value="2"/>
</dbReference>
<evidence type="ECO:0000256" key="20">
    <source>
        <dbReference type="SAM" id="SignalP"/>
    </source>
</evidence>
<feature type="domain" description="EGF-like" evidence="21">
    <location>
        <begin position="78"/>
        <end position="117"/>
    </location>
</feature>
<dbReference type="SUPFAM" id="SSF50494">
    <property type="entry name" value="Trypsin-like serine proteases"/>
    <property type="match status" value="1"/>
</dbReference>
<evidence type="ECO:0000256" key="19">
    <source>
        <dbReference type="PROSITE-ProRule" id="PRU00121"/>
    </source>
</evidence>
<feature type="disulfide bond" evidence="17">
    <location>
        <begin position="347"/>
        <end position="416"/>
    </location>
</feature>
<dbReference type="GO" id="GO:1901701">
    <property type="term" value="P:cellular response to oxygen-containing compound"/>
    <property type="evidence" value="ECO:0007669"/>
    <property type="project" value="UniProtKB-ARBA"/>
</dbReference>
<keyword evidence="8 20" id="KW-0732">Signal</keyword>
<evidence type="ECO:0000256" key="5">
    <source>
        <dbReference type="ARBA" id="ARBA00022536"/>
    </source>
</evidence>
<feature type="disulfide bond" evidence="17">
    <location>
        <begin position="441"/>
        <end position="510"/>
    </location>
</feature>
<dbReference type="FunFam" id="2.10.70.10:FF:000043">
    <property type="entry name" value="Plasminogen activator"/>
    <property type="match status" value="1"/>
</dbReference>
<keyword evidence="4 14" id="KW-0964">Secreted</keyword>
<keyword evidence="9 14" id="KW-0378">Hydrolase</keyword>
<feature type="disulfide bond" evidence="17">
    <location>
        <begin position="87"/>
        <end position="105"/>
    </location>
</feature>
<dbReference type="GO" id="GO:0014909">
    <property type="term" value="P:smooth muscle cell migration"/>
    <property type="evidence" value="ECO:0007669"/>
    <property type="project" value="TreeGrafter"/>
</dbReference>
<dbReference type="Gene3D" id="2.40.10.10">
    <property type="entry name" value="Trypsin-like serine proteases"/>
    <property type="match status" value="2"/>
</dbReference>
<dbReference type="Pfam" id="PF00089">
    <property type="entry name" value="Trypsin"/>
    <property type="match status" value="1"/>
</dbReference>
<dbReference type="PROSITE" id="PS01253">
    <property type="entry name" value="FN1_1"/>
    <property type="match status" value="1"/>
</dbReference>
<feature type="active site" description="Charge relay system" evidence="15">
    <location>
        <position position="403"/>
    </location>
</feature>
<dbReference type="SMART" id="SM00130">
    <property type="entry name" value="KR"/>
    <property type="match status" value="2"/>
</dbReference>
<dbReference type="PROSITE" id="PS00021">
    <property type="entry name" value="KRINGLE_1"/>
    <property type="match status" value="2"/>
</dbReference>
<dbReference type="GeneID" id="129342545"/>
<feature type="disulfide bond" evidence="17 18">
    <location>
        <begin position="107"/>
        <end position="116"/>
    </location>
</feature>
<evidence type="ECO:0000256" key="12">
    <source>
        <dbReference type="ARBA" id="ARBA00023180"/>
    </source>
</evidence>
<dbReference type="InterPro" id="IPR000001">
    <property type="entry name" value="Kringle"/>
</dbReference>
<evidence type="ECO:0000259" key="23">
    <source>
        <dbReference type="PROSITE" id="PS50240"/>
    </source>
</evidence>
<dbReference type="SMART" id="SM00058">
    <property type="entry name" value="FN1"/>
    <property type="match status" value="1"/>
</dbReference>
<dbReference type="InterPro" id="IPR018114">
    <property type="entry name" value="TRYPSIN_HIS"/>
</dbReference>
<dbReference type="CTD" id="5327"/>
<dbReference type="InterPro" id="IPR001254">
    <property type="entry name" value="Trypsin_dom"/>
</dbReference>
<dbReference type="GO" id="GO:0005615">
    <property type="term" value="C:extracellular space"/>
    <property type="evidence" value="ECO:0007669"/>
    <property type="project" value="TreeGrafter"/>
</dbReference>
<organism evidence="25 26">
    <name type="scientific">Eublepharis macularius</name>
    <name type="common">Leopard gecko</name>
    <name type="synonym">Cyrtodactylus macularius</name>
    <dbReference type="NCBI Taxonomy" id="481883"/>
    <lineage>
        <taxon>Eukaryota</taxon>
        <taxon>Metazoa</taxon>
        <taxon>Chordata</taxon>
        <taxon>Craniata</taxon>
        <taxon>Vertebrata</taxon>
        <taxon>Euteleostomi</taxon>
        <taxon>Lepidosauria</taxon>
        <taxon>Squamata</taxon>
        <taxon>Bifurcata</taxon>
        <taxon>Gekkota</taxon>
        <taxon>Eublepharidae</taxon>
        <taxon>Eublepharinae</taxon>
        <taxon>Eublepharis</taxon>
    </lineage>
</organism>
<feature type="domain" description="Peptidase S1" evidence="23">
    <location>
        <begin position="308"/>
        <end position="552"/>
    </location>
</feature>
<dbReference type="InterPro" id="IPR009003">
    <property type="entry name" value="Peptidase_S1_PA"/>
</dbReference>
<feature type="disulfide bond" evidence="17">
    <location>
        <begin position="500"/>
        <end position="528"/>
    </location>
</feature>
<dbReference type="InterPro" id="IPR013806">
    <property type="entry name" value="Kringle-like"/>
</dbReference>
<feature type="domain" description="Fibronectin type-I" evidence="24">
    <location>
        <begin position="37"/>
        <end position="77"/>
    </location>
</feature>
<gene>
    <name evidence="26" type="primary">PLAT</name>
</gene>
<dbReference type="SMART" id="SM00020">
    <property type="entry name" value="Tryp_SPc"/>
    <property type="match status" value="1"/>
</dbReference>
<dbReference type="KEGG" id="emc:129342545"/>
<dbReference type="Gene3D" id="2.10.70.10">
    <property type="entry name" value="Complement Module, domain 1"/>
    <property type="match status" value="1"/>
</dbReference>
<dbReference type="FunFam" id="2.40.10.10:FF:000003">
    <property type="entry name" value="Transmembrane serine protease 3"/>
    <property type="match status" value="1"/>
</dbReference>
<comment type="caution">
    <text evidence="18">Lacks conserved residue(s) required for the propagation of feature annotation.</text>
</comment>
<dbReference type="PROSITE" id="PS50240">
    <property type="entry name" value="TRYPSIN_DOM"/>
    <property type="match status" value="1"/>
</dbReference>
<dbReference type="InterPro" id="IPR000742">
    <property type="entry name" value="EGF"/>
</dbReference>
<feature type="disulfide bond" evidence="17">
    <location>
        <begin position="124"/>
        <end position="205"/>
    </location>
</feature>
<dbReference type="PANTHER" id="PTHR24264">
    <property type="entry name" value="TRYPSIN-RELATED"/>
    <property type="match status" value="1"/>
</dbReference>
<feature type="chain" id="PRO_5041722125" description="Plasminogen activator" evidence="20">
    <location>
        <begin position="23"/>
        <end position="553"/>
    </location>
</feature>
<keyword evidence="13 14" id="KW-0617">Plasminogen activation</keyword>
<evidence type="ECO:0000256" key="2">
    <source>
        <dbReference type="ARBA" id="ARBA00004613"/>
    </source>
</evidence>
<dbReference type="InterPro" id="IPR001314">
    <property type="entry name" value="Peptidase_S1A"/>
</dbReference>
<accession>A0AA97LGB9</accession>
<evidence type="ECO:0000256" key="3">
    <source>
        <dbReference type="ARBA" id="ARBA00009228"/>
    </source>
</evidence>
<evidence type="ECO:0000256" key="17">
    <source>
        <dbReference type="PIRSR" id="PIRSR001145-3"/>
    </source>
</evidence>
<reference evidence="26" key="1">
    <citation type="submission" date="2025-08" db="UniProtKB">
        <authorList>
            <consortium name="RefSeq"/>
        </authorList>
    </citation>
    <scope>IDENTIFICATION</scope>
    <source>
        <tissue evidence="26">Blood</tissue>
    </source>
</reference>
<dbReference type="InterPro" id="IPR033116">
    <property type="entry name" value="TRYPSIN_SER"/>
</dbReference>
<dbReference type="RefSeq" id="XP_054854344.1">
    <property type="nucleotide sequence ID" value="XM_054998369.1"/>
</dbReference>
<comment type="catalytic activity">
    <reaction evidence="1 14">
        <text>Specific cleavage of Arg-|-Val bond in plasminogen to form plasmin.</text>
        <dbReference type="EC" id="3.4.21.68"/>
    </reaction>
</comment>
<dbReference type="PIRSF" id="PIRSF001145">
    <property type="entry name" value="Tissue_plasm_act"/>
    <property type="match status" value="1"/>
</dbReference>
<dbReference type="SMART" id="SM00181">
    <property type="entry name" value="EGF"/>
    <property type="match status" value="1"/>
</dbReference>
<feature type="disulfide bond" evidence="17">
    <location>
        <begin position="39"/>
        <end position="67"/>
    </location>
</feature>
<dbReference type="PRINTS" id="PR00018">
    <property type="entry name" value="KRINGLE"/>
</dbReference>
<keyword evidence="11 17" id="KW-1015">Disulfide bond</keyword>
<evidence type="ECO:0000256" key="11">
    <source>
        <dbReference type="ARBA" id="ARBA00023157"/>
    </source>
</evidence>
<keyword evidence="12" id="KW-0325">Glycoprotein</keyword>
<feature type="active site" description="Charge relay system" evidence="15">
    <location>
        <position position="354"/>
    </location>
</feature>
<evidence type="ECO:0000259" key="24">
    <source>
        <dbReference type="PROSITE" id="PS51091"/>
    </source>
</evidence>
<evidence type="ECO:0000313" key="26">
    <source>
        <dbReference type="RefSeq" id="XP_054854344.1"/>
    </source>
</evidence>
<keyword evidence="6 19" id="KW-0420">Kringle</keyword>
<evidence type="ECO:0000313" key="25">
    <source>
        <dbReference type="Proteomes" id="UP001190640"/>
    </source>
</evidence>
<feature type="domain" description="Kringle" evidence="22">
    <location>
        <begin position="211"/>
        <end position="293"/>
    </location>
</feature>
<dbReference type="InterPro" id="IPR018056">
    <property type="entry name" value="Kringle_CS"/>
</dbReference>
<evidence type="ECO:0000259" key="21">
    <source>
        <dbReference type="PROSITE" id="PS50026"/>
    </source>
</evidence>
<dbReference type="GO" id="GO:0048008">
    <property type="term" value="P:platelet-derived growth factor receptor signaling pathway"/>
    <property type="evidence" value="ECO:0007669"/>
    <property type="project" value="TreeGrafter"/>
</dbReference>
<evidence type="ECO:0000256" key="16">
    <source>
        <dbReference type="PIRSR" id="PIRSR001145-2"/>
    </source>
</evidence>
<dbReference type="PROSITE" id="PS00135">
    <property type="entry name" value="TRYPSIN_SER"/>
    <property type="match status" value="1"/>
</dbReference>
<dbReference type="Pfam" id="PF00008">
    <property type="entry name" value="EGF"/>
    <property type="match status" value="1"/>
</dbReference>
<evidence type="ECO:0000256" key="13">
    <source>
        <dbReference type="ARBA" id="ARBA00023202"/>
    </source>
</evidence>
<feature type="signal peptide" evidence="20">
    <location>
        <begin position="1"/>
        <end position="22"/>
    </location>
</feature>
<comment type="similarity">
    <text evidence="3">Belongs to the peptidase S1 family. Snake venom subfamily.</text>
</comment>
<feature type="disulfide bond" evidence="17">
    <location>
        <begin position="264"/>
        <end position="288"/>
    </location>
</feature>
<dbReference type="CDD" id="cd00054">
    <property type="entry name" value="EGF_CA"/>
    <property type="match status" value="1"/>
</dbReference>
<dbReference type="SUPFAM" id="SSF57440">
    <property type="entry name" value="Kringle-like"/>
    <property type="match status" value="2"/>
</dbReference>
<keyword evidence="10 14" id="KW-0720">Serine protease</keyword>